<proteinExistence type="predicted"/>
<dbReference type="AlphaFoldDB" id="A0A8X6LBI7"/>
<gene>
    <name evidence="1" type="ORF">TNCT_91841</name>
</gene>
<evidence type="ECO:0000313" key="1">
    <source>
        <dbReference type="EMBL" id="GFR03655.1"/>
    </source>
</evidence>
<comment type="caution">
    <text evidence="1">The sequence shown here is derived from an EMBL/GenBank/DDBJ whole genome shotgun (WGS) entry which is preliminary data.</text>
</comment>
<dbReference type="EMBL" id="BMAO01005747">
    <property type="protein sequence ID" value="GFR03655.1"/>
    <property type="molecule type" value="Genomic_DNA"/>
</dbReference>
<accession>A0A8X6LBI7</accession>
<name>A0A8X6LBI7_TRICU</name>
<keyword evidence="2" id="KW-1185">Reference proteome</keyword>
<protein>
    <submittedName>
        <fullName evidence="1">Uncharacterized protein</fullName>
    </submittedName>
</protein>
<dbReference type="Proteomes" id="UP000887116">
    <property type="component" value="Unassembled WGS sequence"/>
</dbReference>
<sequence>MNEELGIYHIFPFRSDWNLFLSGGKTFVAAHFCSYFESTKQEMKARETLAYRNNFRVKEYLVSSYEYKHRHDKVRRFFIRKRAEEYQIDRCQIRNDERLLKVLSKQGWRIERKN</sequence>
<organism evidence="1 2">
    <name type="scientific">Trichonephila clavata</name>
    <name type="common">Joro spider</name>
    <name type="synonym">Nephila clavata</name>
    <dbReference type="NCBI Taxonomy" id="2740835"/>
    <lineage>
        <taxon>Eukaryota</taxon>
        <taxon>Metazoa</taxon>
        <taxon>Ecdysozoa</taxon>
        <taxon>Arthropoda</taxon>
        <taxon>Chelicerata</taxon>
        <taxon>Arachnida</taxon>
        <taxon>Araneae</taxon>
        <taxon>Araneomorphae</taxon>
        <taxon>Entelegynae</taxon>
        <taxon>Araneoidea</taxon>
        <taxon>Nephilidae</taxon>
        <taxon>Trichonephila</taxon>
    </lineage>
</organism>
<reference evidence="1" key="1">
    <citation type="submission" date="2020-07" db="EMBL/GenBank/DDBJ databases">
        <title>Multicomponent nature underlies the extraordinary mechanical properties of spider dragline silk.</title>
        <authorList>
            <person name="Kono N."/>
            <person name="Nakamura H."/>
            <person name="Mori M."/>
            <person name="Yoshida Y."/>
            <person name="Ohtoshi R."/>
            <person name="Malay A.D."/>
            <person name="Moran D.A.P."/>
            <person name="Tomita M."/>
            <person name="Numata K."/>
            <person name="Arakawa K."/>
        </authorList>
    </citation>
    <scope>NUCLEOTIDE SEQUENCE</scope>
</reference>
<evidence type="ECO:0000313" key="2">
    <source>
        <dbReference type="Proteomes" id="UP000887116"/>
    </source>
</evidence>